<comment type="caution">
    <text evidence="1">The sequence shown here is derived from an EMBL/GenBank/DDBJ whole genome shotgun (WGS) entry which is preliminary data.</text>
</comment>
<reference evidence="2" key="1">
    <citation type="journal article" date="2019" name="Int. J. Syst. Evol. Microbiol.">
        <title>The Global Catalogue of Microorganisms (GCM) 10K type strain sequencing project: providing services to taxonomists for standard genome sequencing and annotation.</title>
        <authorList>
            <consortium name="The Broad Institute Genomics Platform"/>
            <consortium name="The Broad Institute Genome Sequencing Center for Infectious Disease"/>
            <person name="Wu L."/>
            <person name="Ma J."/>
        </authorList>
    </citation>
    <scope>NUCLEOTIDE SEQUENCE [LARGE SCALE GENOMIC DNA]</scope>
    <source>
        <strain evidence="2">JCM 32105</strain>
    </source>
</reference>
<keyword evidence="2" id="KW-1185">Reference proteome</keyword>
<name>A0ABP8N6Q1_9BACT</name>
<accession>A0ABP8N6Q1</accession>
<evidence type="ECO:0000313" key="1">
    <source>
        <dbReference type="EMBL" id="GAA4460803.1"/>
    </source>
</evidence>
<proteinExistence type="predicted"/>
<evidence type="ECO:0000313" key="2">
    <source>
        <dbReference type="Proteomes" id="UP001500067"/>
    </source>
</evidence>
<dbReference type="RefSeq" id="WP_345077798.1">
    <property type="nucleotide sequence ID" value="NZ_BAABFA010000004.1"/>
</dbReference>
<organism evidence="1 2">
    <name type="scientific">Nemorincola caseinilytica</name>
    <dbReference type="NCBI Taxonomy" id="2054315"/>
    <lineage>
        <taxon>Bacteria</taxon>
        <taxon>Pseudomonadati</taxon>
        <taxon>Bacteroidota</taxon>
        <taxon>Chitinophagia</taxon>
        <taxon>Chitinophagales</taxon>
        <taxon>Chitinophagaceae</taxon>
        <taxon>Nemorincola</taxon>
    </lineage>
</organism>
<evidence type="ECO:0008006" key="3">
    <source>
        <dbReference type="Google" id="ProtNLM"/>
    </source>
</evidence>
<protein>
    <recommendedName>
        <fullName evidence="3">Lipocalin-like domain-containing protein</fullName>
    </recommendedName>
</protein>
<dbReference type="EMBL" id="BAABFA010000004">
    <property type="protein sequence ID" value="GAA4460803.1"/>
    <property type="molecule type" value="Genomic_DNA"/>
</dbReference>
<dbReference type="Proteomes" id="UP001500067">
    <property type="component" value="Unassembled WGS sequence"/>
</dbReference>
<gene>
    <name evidence="1" type="ORF">GCM10023093_04180</name>
</gene>
<sequence length="133" mass="15316">MKIYAIAALLLLPIMSQGRDRGGKMNCQKFRKGRFEMVSEIGKTIIERNDSVQVEIIPSQNCTIELHIRWIEECTYELTFSRVIRDPDNNTKDLSRNMVLTNTITEVIGDTYTQVATSNLFPDKIIYKISKVK</sequence>